<dbReference type="Proteomes" id="UP000229901">
    <property type="component" value="Unassembled WGS sequence"/>
</dbReference>
<dbReference type="AlphaFoldDB" id="A0A2H0V592"/>
<proteinExistence type="predicted"/>
<protein>
    <submittedName>
        <fullName evidence="1">Uncharacterized protein</fullName>
    </submittedName>
</protein>
<evidence type="ECO:0000313" key="2">
    <source>
        <dbReference type="Proteomes" id="UP000229901"/>
    </source>
</evidence>
<gene>
    <name evidence="1" type="ORF">COT97_02165</name>
</gene>
<comment type="caution">
    <text evidence="1">The sequence shown here is derived from an EMBL/GenBank/DDBJ whole genome shotgun (WGS) entry which is preliminary data.</text>
</comment>
<reference evidence="2" key="1">
    <citation type="submission" date="2017-09" db="EMBL/GenBank/DDBJ databases">
        <title>Depth-based differentiation of microbial function through sediment-hosted aquifers and enrichment of novel symbionts in the deep terrestrial subsurface.</title>
        <authorList>
            <person name="Probst A.J."/>
            <person name="Ladd B."/>
            <person name="Jarett J.K."/>
            <person name="Geller-Mcgrath D.E."/>
            <person name="Sieber C.M.K."/>
            <person name="Emerson J.B."/>
            <person name="Anantharaman K."/>
            <person name="Thomas B.C."/>
            <person name="Malmstrom R."/>
            <person name="Stieglmeier M."/>
            <person name="Klingl A."/>
            <person name="Woyke T."/>
            <person name="Ryan C.M."/>
            <person name="Banfield J.F."/>
        </authorList>
    </citation>
    <scope>NUCLEOTIDE SEQUENCE [LARGE SCALE GENOMIC DNA]</scope>
</reference>
<evidence type="ECO:0000313" key="1">
    <source>
        <dbReference type="EMBL" id="PIR94274.1"/>
    </source>
</evidence>
<sequence length="124" mass="14445">MQGKIDAAADLQPIGKRDEKFEFRMNKVFIVCYDDDNDQKMLRSGLQFEDWTPLLVVNVHESEEFDVVVTFRNIGSGVETYLVLTLDEDLKLLNYLYPIDEWLKAKKQIEALSVEWLSRAAEIK</sequence>
<name>A0A2H0V592_9BACT</name>
<organism evidence="1 2">
    <name type="scientific">Candidatus Falkowbacteria bacterium CG10_big_fil_rev_8_21_14_0_10_39_11</name>
    <dbReference type="NCBI Taxonomy" id="1974565"/>
    <lineage>
        <taxon>Bacteria</taxon>
        <taxon>Candidatus Falkowiibacteriota</taxon>
    </lineage>
</organism>
<dbReference type="EMBL" id="PFAP01000011">
    <property type="protein sequence ID" value="PIR94274.1"/>
    <property type="molecule type" value="Genomic_DNA"/>
</dbReference>
<accession>A0A2H0V592</accession>